<name>A0ABD1Y978_9MARC</name>
<keyword evidence="2" id="KW-1185">Reference proteome</keyword>
<dbReference type="EMBL" id="JBHFFA010000006">
    <property type="protein sequence ID" value="KAL2623301.1"/>
    <property type="molecule type" value="Genomic_DNA"/>
</dbReference>
<sequence>MENRCTSVLCRSSTRQRAALRVSAARSVSTALFTRIVQANGRIEEPMRRKKEKGPHSVYVCLLSYTGWELIHDGER</sequence>
<dbReference type="AlphaFoldDB" id="A0ABD1Y978"/>
<comment type="caution">
    <text evidence="1">The sequence shown here is derived from an EMBL/GenBank/DDBJ whole genome shotgun (WGS) entry which is preliminary data.</text>
</comment>
<proteinExistence type="predicted"/>
<evidence type="ECO:0000313" key="1">
    <source>
        <dbReference type="EMBL" id="KAL2623301.1"/>
    </source>
</evidence>
<protein>
    <submittedName>
        <fullName evidence="1">Uncharacterized protein</fullName>
    </submittedName>
</protein>
<evidence type="ECO:0000313" key="2">
    <source>
        <dbReference type="Proteomes" id="UP001605036"/>
    </source>
</evidence>
<gene>
    <name evidence="1" type="ORF">R1flu_003506</name>
</gene>
<accession>A0ABD1Y978</accession>
<reference evidence="1 2" key="1">
    <citation type="submission" date="2024-09" db="EMBL/GenBank/DDBJ databases">
        <title>Chromosome-scale assembly of Riccia fluitans.</title>
        <authorList>
            <person name="Paukszto L."/>
            <person name="Sawicki J."/>
            <person name="Karawczyk K."/>
            <person name="Piernik-Szablinska J."/>
            <person name="Szczecinska M."/>
            <person name="Mazdziarz M."/>
        </authorList>
    </citation>
    <scope>NUCLEOTIDE SEQUENCE [LARGE SCALE GENOMIC DNA]</scope>
    <source>
        <strain evidence="1">Rf_01</strain>
        <tissue evidence="1">Aerial parts of the thallus</tissue>
    </source>
</reference>
<dbReference type="Proteomes" id="UP001605036">
    <property type="component" value="Unassembled WGS sequence"/>
</dbReference>
<organism evidence="1 2">
    <name type="scientific">Riccia fluitans</name>
    <dbReference type="NCBI Taxonomy" id="41844"/>
    <lineage>
        <taxon>Eukaryota</taxon>
        <taxon>Viridiplantae</taxon>
        <taxon>Streptophyta</taxon>
        <taxon>Embryophyta</taxon>
        <taxon>Marchantiophyta</taxon>
        <taxon>Marchantiopsida</taxon>
        <taxon>Marchantiidae</taxon>
        <taxon>Marchantiales</taxon>
        <taxon>Ricciaceae</taxon>
        <taxon>Riccia</taxon>
    </lineage>
</organism>